<feature type="region of interest" description="Disordered" evidence="7">
    <location>
        <begin position="313"/>
        <end position="334"/>
    </location>
</feature>
<dbReference type="AlphaFoldDB" id="A0A091BGD8"/>
<evidence type="ECO:0000256" key="5">
    <source>
        <dbReference type="ARBA" id="ARBA00022989"/>
    </source>
</evidence>
<feature type="region of interest" description="Disordered" evidence="7">
    <location>
        <begin position="55"/>
        <end position="91"/>
    </location>
</feature>
<dbReference type="GO" id="GO:0007155">
    <property type="term" value="P:cell adhesion"/>
    <property type="evidence" value="ECO:0007669"/>
    <property type="project" value="InterPro"/>
</dbReference>
<dbReference type="InterPro" id="IPR045584">
    <property type="entry name" value="Pilin-like"/>
</dbReference>
<evidence type="ECO:0000256" key="7">
    <source>
        <dbReference type="SAM" id="MobiDB-lite"/>
    </source>
</evidence>
<feature type="compositionally biased region" description="Low complexity" evidence="7">
    <location>
        <begin position="77"/>
        <end position="91"/>
    </location>
</feature>
<keyword evidence="4 8" id="KW-0812">Transmembrane</keyword>
<keyword evidence="5 8" id="KW-1133">Transmembrane helix</keyword>
<keyword evidence="3" id="KW-1003">Cell membrane</keyword>
<evidence type="ECO:0000256" key="2">
    <source>
        <dbReference type="ARBA" id="ARBA00005233"/>
    </source>
</evidence>
<comment type="subcellular location">
    <subcellularLocation>
        <location evidence="1">Cell membrane</location>
        <topology evidence="1">Multi-pass membrane protein</topology>
    </subcellularLocation>
</comment>
<dbReference type="InterPro" id="IPR025640">
    <property type="entry name" value="GYF_2"/>
</dbReference>
<proteinExistence type="inferred from homology"/>
<evidence type="ECO:0000313" key="11">
    <source>
        <dbReference type="EMBL" id="KFN50811.1"/>
    </source>
</evidence>
<feature type="transmembrane region" description="Helical" evidence="8">
    <location>
        <begin position="202"/>
        <end position="221"/>
    </location>
</feature>
<dbReference type="eggNOG" id="COG4969">
    <property type="taxonomic scope" value="Bacteria"/>
</dbReference>
<gene>
    <name evidence="11" type="ORF">N790_04950</name>
</gene>
<evidence type="ECO:0008006" key="13">
    <source>
        <dbReference type="Google" id="ProtNLM"/>
    </source>
</evidence>
<evidence type="ECO:0000259" key="9">
    <source>
        <dbReference type="Pfam" id="PF06271"/>
    </source>
</evidence>
<dbReference type="eggNOG" id="COG1714">
    <property type="taxonomic scope" value="Bacteria"/>
</dbReference>
<dbReference type="Pfam" id="PF14237">
    <property type="entry name" value="GYF_2"/>
    <property type="match status" value="1"/>
</dbReference>
<dbReference type="RefSeq" id="WP_052385691.1">
    <property type="nucleotide sequence ID" value="NZ_AVCH01000084.1"/>
</dbReference>
<evidence type="ECO:0000256" key="1">
    <source>
        <dbReference type="ARBA" id="ARBA00004651"/>
    </source>
</evidence>
<evidence type="ECO:0000256" key="8">
    <source>
        <dbReference type="SAM" id="Phobius"/>
    </source>
</evidence>
<feature type="transmembrane region" description="Helical" evidence="8">
    <location>
        <begin position="258"/>
        <end position="282"/>
    </location>
</feature>
<evidence type="ECO:0000259" key="10">
    <source>
        <dbReference type="Pfam" id="PF14237"/>
    </source>
</evidence>
<sequence>MQQWYYVDRHQDRQGPVPAEALALALRQGKVTRASLVWRDGLAQWEPLGEHLAELGLDTPQPQPQHLPPPPPAGSDATMSTPAPSAATATTGPGEVVDAGFLRRFAAFLIDSLIVSTVFYGLYLFGFVVLVLAAAGGGEPDEATMVAGVLLFSLLYPLLSLAYFAGMESSAKQATLGKMALGIKVVDERGQRIGFGHAAGRWLASALSYLTFYIGFIMAGFTARKQALHDLVASTYVVDQWAYTDQPARQQREPSGCLVAAVVGGFLLLALFVVGVLAAIAIPAYQDYVTRSELSGPMARARQLATQVDDFRRNTDRCPRDPEELGHPDSAPPDIKSFRLFEDAVGRCVVAVELGESDSLGEASGGSLRLRLDGQGGWTCEASGIPDRQVPSDCR</sequence>
<comment type="caution">
    <text evidence="11">The sequence shown here is derived from an EMBL/GenBank/DDBJ whole genome shotgun (WGS) entry which is preliminary data.</text>
</comment>
<dbReference type="PANTHER" id="PTHR36115">
    <property type="entry name" value="PROLINE-RICH ANTIGEN HOMOLOG-RELATED"/>
    <property type="match status" value="1"/>
</dbReference>
<dbReference type="Pfam" id="PF06271">
    <property type="entry name" value="RDD"/>
    <property type="match status" value="1"/>
</dbReference>
<feature type="compositionally biased region" description="Basic and acidic residues" evidence="7">
    <location>
        <begin position="313"/>
        <end position="327"/>
    </location>
</feature>
<organism evidence="11 12">
    <name type="scientific">Arenimonas malthae CC-JY-1</name>
    <dbReference type="NCBI Taxonomy" id="1384054"/>
    <lineage>
        <taxon>Bacteria</taxon>
        <taxon>Pseudomonadati</taxon>
        <taxon>Pseudomonadota</taxon>
        <taxon>Gammaproteobacteria</taxon>
        <taxon>Lysobacterales</taxon>
        <taxon>Lysobacteraceae</taxon>
        <taxon>Arenimonas</taxon>
    </lineage>
</organism>
<feature type="domain" description="GYF" evidence="10">
    <location>
        <begin position="4"/>
        <end position="50"/>
    </location>
</feature>
<dbReference type="Proteomes" id="UP000029392">
    <property type="component" value="Unassembled WGS sequence"/>
</dbReference>
<comment type="similarity">
    <text evidence="2">Belongs to the N-Me-Phe pilin family.</text>
</comment>
<dbReference type="InterPro" id="IPR001082">
    <property type="entry name" value="Pilin"/>
</dbReference>
<dbReference type="STRING" id="1384054.N790_04950"/>
<evidence type="ECO:0000256" key="6">
    <source>
        <dbReference type="ARBA" id="ARBA00023136"/>
    </source>
</evidence>
<feature type="compositionally biased region" description="Pro residues" evidence="7">
    <location>
        <begin position="61"/>
        <end position="73"/>
    </location>
</feature>
<accession>A0A091BGD8</accession>
<dbReference type="GO" id="GO:0009289">
    <property type="term" value="C:pilus"/>
    <property type="evidence" value="ECO:0007669"/>
    <property type="project" value="InterPro"/>
</dbReference>
<evidence type="ECO:0000256" key="3">
    <source>
        <dbReference type="ARBA" id="ARBA00022475"/>
    </source>
</evidence>
<dbReference type="GO" id="GO:0005886">
    <property type="term" value="C:plasma membrane"/>
    <property type="evidence" value="ECO:0007669"/>
    <property type="project" value="UniProtKB-SubCell"/>
</dbReference>
<keyword evidence="12" id="KW-1185">Reference proteome</keyword>
<evidence type="ECO:0000256" key="4">
    <source>
        <dbReference type="ARBA" id="ARBA00022692"/>
    </source>
</evidence>
<dbReference type="InterPro" id="IPR051791">
    <property type="entry name" value="Pra-immunoreactive"/>
</dbReference>
<evidence type="ECO:0000313" key="12">
    <source>
        <dbReference type="Proteomes" id="UP000029392"/>
    </source>
</evidence>
<dbReference type="InterPro" id="IPR010432">
    <property type="entry name" value="RDD"/>
</dbReference>
<protein>
    <recommendedName>
        <fullName evidence="13">RDD domain-containing protein</fullName>
    </recommendedName>
</protein>
<keyword evidence="6 8" id="KW-0472">Membrane</keyword>
<dbReference type="Gene3D" id="3.30.700.10">
    <property type="entry name" value="Glycoprotein, Type 4 Pilin"/>
    <property type="match status" value="1"/>
</dbReference>
<name>A0A091BGD8_9GAMM</name>
<feature type="transmembrane region" description="Helical" evidence="8">
    <location>
        <begin position="113"/>
        <end position="137"/>
    </location>
</feature>
<dbReference type="SUPFAM" id="SSF54523">
    <property type="entry name" value="Pili subunits"/>
    <property type="match status" value="1"/>
</dbReference>
<dbReference type="EMBL" id="AVCH01000084">
    <property type="protein sequence ID" value="KFN50811.1"/>
    <property type="molecule type" value="Genomic_DNA"/>
</dbReference>
<feature type="transmembrane region" description="Helical" evidence="8">
    <location>
        <begin position="143"/>
        <end position="165"/>
    </location>
</feature>
<feature type="domain" description="RDD" evidence="9">
    <location>
        <begin position="99"/>
        <end position="233"/>
    </location>
</feature>
<dbReference type="PATRIC" id="fig|1384054.3.peg.870"/>
<reference evidence="11 12" key="1">
    <citation type="submission" date="2013-09" db="EMBL/GenBank/DDBJ databases">
        <title>Genome sequencing of Arenimonas malthae.</title>
        <authorList>
            <person name="Chen F."/>
            <person name="Wang G."/>
        </authorList>
    </citation>
    <scope>NUCLEOTIDE SEQUENCE [LARGE SCALE GENOMIC DNA]</scope>
    <source>
        <strain evidence="11 12">CC-JY-1</strain>
    </source>
</reference>
<dbReference type="Pfam" id="PF00114">
    <property type="entry name" value="Pilin"/>
    <property type="match status" value="1"/>
</dbReference>